<keyword evidence="6" id="KW-0862">Zinc</keyword>
<reference evidence="11" key="2">
    <citation type="submission" date="2021-09" db="EMBL/GenBank/DDBJ databases">
        <authorList>
            <person name="Jia N."/>
            <person name="Wang J."/>
            <person name="Shi W."/>
            <person name="Du L."/>
            <person name="Sun Y."/>
            <person name="Zhan W."/>
            <person name="Jiang J."/>
            <person name="Wang Q."/>
            <person name="Zhang B."/>
            <person name="Ji P."/>
            <person name="Sakyi L.B."/>
            <person name="Cui X."/>
            <person name="Yuan T."/>
            <person name="Jiang B."/>
            <person name="Yang W."/>
            <person name="Lam T.T.-Y."/>
            <person name="Chang Q."/>
            <person name="Ding S."/>
            <person name="Wang X."/>
            <person name="Zhu J."/>
            <person name="Ruan X."/>
            <person name="Zhao L."/>
            <person name="Wei J."/>
            <person name="Que T."/>
            <person name="Du C."/>
            <person name="Cheng J."/>
            <person name="Dai P."/>
            <person name="Han X."/>
            <person name="Huang E."/>
            <person name="Gao Y."/>
            <person name="Liu J."/>
            <person name="Shao H."/>
            <person name="Ye R."/>
            <person name="Li L."/>
            <person name="Wei W."/>
            <person name="Wang X."/>
            <person name="Wang C."/>
            <person name="Huo Q."/>
            <person name="Li W."/>
            <person name="Guo W."/>
            <person name="Chen H."/>
            <person name="Chen S."/>
            <person name="Zhou L."/>
            <person name="Zhou L."/>
            <person name="Ni X."/>
            <person name="Tian J."/>
            <person name="Zhou Y."/>
            <person name="Sheng Y."/>
            <person name="Liu T."/>
            <person name="Pan Y."/>
            <person name="Xia L."/>
            <person name="Li J."/>
            <person name="Zhao F."/>
            <person name="Cao W."/>
        </authorList>
    </citation>
    <scope>NUCLEOTIDE SEQUENCE</scope>
    <source>
        <strain evidence="11">Rmic-2018</strain>
        <tissue evidence="11">Larvae</tissue>
    </source>
</reference>
<evidence type="ECO:0000256" key="7">
    <source>
        <dbReference type="ARBA" id="ARBA00023049"/>
    </source>
</evidence>
<dbReference type="EMBL" id="JABSTU010000006">
    <property type="protein sequence ID" value="KAH8028984.1"/>
    <property type="molecule type" value="Genomic_DNA"/>
</dbReference>
<dbReference type="Pfam" id="PF05649">
    <property type="entry name" value="Peptidase_M13_N"/>
    <property type="match status" value="1"/>
</dbReference>
<dbReference type="InterPro" id="IPR024079">
    <property type="entry name" value="MetalloPept_cat_dom_sf"/>
</dbReference>
<proteinExistence type="inferred from homology"/>
<evidence type="ECO:0000256" key="1">
    <source>
        <dbReference type="ARBA" id="ARBA00001947"/>
    </source>
</evidence>
<accession>A0A9J6E4J5</accession>
<feature type="domain" description="Peptidase M13 C-terminal" evidence="9">
    <location>
        <begin position="535"/>
        <end position="697"/>
    </location>
</feature>
<evidence type="ECO:0000256" key="5">
    <source>
        <dbReference type="ARBA" id="ARBA00022801"/>
    </source>
</evidence>
<keyword evidence="4" id="KW-0479">Metal-binding</keyword>
<evidence type="ECO:0000313" key="11">
    <source>
        <dbReference type="EMBL" id="KAH8028984.1"/>
    </source>
</evidence>
<dbReference type="InterPro" id="IPR008753">
    <property type="entry name" value="Peptidase_M13_N"/>
</dbReference>
<dbReference type="VEuPathDB" id="VectorBase:LOC119168556"/>
<dbReference type="VEuPathDB" id="VectorBase:LOC119169308"/>
<feature type="region of interest" description="Disordered" evidence="8">
    <location>
        <begin position="57"/>
        <end position="98"/>
    </location>
</feature>
<evidence type="ECO:0000256" key="8">
    <source>
        <dbReference type="SAM" id="MobiDB-lite"/>
    </source>
</evidence>
<keyword evidence="3" id="KW-0645">Protease</keyword>
<dbReference type="InterPro" id="IPR000718">
    <property type="entry name" value="Peptidase_M13"/>
</dbReference>
<evidence type="ECO:0000256" key="6">
    <source>
        <dbReference type="ARBA" id="ARBA00022833"/>
    </source>
</evidence>
<dbReference type="GO" id="GO:0046872">
    <property type="term" value="F:metal ion binding"/>
    <property type="evidence" value="ECO:0007669"/>
    <property type="project" value="UniProtKB-KW"/>
</dbReference>
<dbReference type="Gene3D" id="1.10.1380.10">
    <property type="entry name" value="Neutral endopeptidase , domain2"/>
    <property type="match status" value="2"/>
</dbReference>
<dbReference type="AlphaFoldDB" id="A0A9J6E4J5"/>
<sequence length="709" mass="80739">MAKLPKMAHQCMSLMSTFASAVLFASAFVLAFLILEGYHRTMDAELQEHERSVLVPSAHRRRHWRDPDGALHATDPRHRQSLGSLGAGNVTSTTRGGKNTAPHLDACDDFYEFVCGTGGLDREGELLKEVEDTPMAIHSTRQVTETILNNLQDTFRAYRAADPYKNFPSMFINQAANFLPNCTAVYSRNGMGWDPFEDVLEDIGLGRWPTHLPDNVRSLPALVGKVDAALGVFPLVDVTVRNEYESKYAVHLDVPVTILKRSQTWYTSSNITEYAASIAQALIQMGSVRSSAEVQATEIVRLEVQLEEAVSTRRFEPPPFRTRTLDKLPHGRAWEWKAYFTALLSNFPADEEEFVSVEVLALQYLEELAKLLDGTNTSSIVFYVGYRVMVHLSACASRHTGPFHTTKLRWGGAPRGTTRSSEVVAIEKLKAVQFTFFGTSQNLTPIAEYYNLNVPVFRGTRLLEGLYNMLINSRRTYYKPQRHSRDWDNRFHASSLALGYEYVHGRNALFYPYSNVAALNLTSSGKLRVLDIPMLGANMLRGLMGAIDERGSHIDHKGRVRSWWSHETVAKYHVIRDCFWVQYKQALEEILRDDVDLIRTIEDDIADNAIVYPLFRYYIREAKRTLAVGSGLMLRRLFFVQFARAHCYRSNDTRYERRLAFFGETPPRLRVNLPLANFKPFTEAYGCQEGDAMFPRKGRCSLWFTEDER</sequence>
<evidence type="ECO:0000256" key="4">
    <source>
        <dbReference type="ARBA" id="ARBA00022723"/>
    </source>
</evidence>
<comment type="cofactor">
    <cofactor evidence="1">
        <name>Zn(2+)</name>
        <dbReference type="ChEBI" id="CHEBI:29105"/>
    </cofactor>
</comment>
<evidence type="ECO:0008006" key="13">
    <source>
        <dbReference type="Google" id="ProtNLM"/>
    </source>
</evidence>
<keyword evidence="5" id="KW-0378">Hydrolase</keyword>
<dbReference type="SUPFAM" id="SSF55486">
    <property type="entry name" value="Metalloproteases ('zincins'), catalytic domain"/>
    <property type="match status" value="1"/>
</dbReference>
<evidence type="ECO:0000259" key="9">
    <source>
        <dbReference type="Pfam" id="PF01431"/>
    </source>
</evidence>
<dbReference type="PANTHER" id="PTHR11733:SF241">
    <property type="entry name" value="GH26575P-RELATED"/>
    <property type="match status" value="1"/>
</dbReference>
<reference evidence="11" key="1">
    <citation type="journal article" date="2020" name="Cell">
        <title>Large-Scale Comparative Analyses of Tick Genomes Elucidate Their Genetic Diversity and Vector Capacities.</title>
        <authorList>
            <consortium name="Tick Genome and Microbiome Consortium (TIGMIC)"/>
            <person name="Jia N."/>
            <person name="Wang J."/>
            <person name="Shi W."/>
            <person name="Du L."/>
            <person name="Sun Y."/>
            <person name="Zhan W."/>
            <person name="Jiang J.F."/>
            <person name="Wang Q."/>
            <person name="Zhang B."/>
            <person name="Ji P."/>
            <person name="Bell-Sakyi L."/>
            <person name="Cui X.M."/>
            <person name="Yuan T.T."/>
            <person name="Jiang B.G."/>
            <person name="Yang W.F."/>
            <person name="Lam T.T."/>
            <person name="Chang Q.C."/>
            <person name="Ding S.J."/>
            <person name="Wang X.J."/>
            <person name="Zhu J.G."/>
            <person name="Ruan X.D."/>
            <person name="Zhao L."/>
            <person name="Wei J.T."/>
            <person name="Ye R.Z."/>
            <person name="Que T.C."/>
            <person name="Du C.H."/>
            <person name="Zhou Y.H."/>
            <person name="Cheng J.X."/>
            <person name="Dai P.F."/>
            <person name="Guo W.B."/>
            <person name="Han X.H."/>
            <person name="Huang E.J."/>
            <person name="Li L.F."/>
            <person name="Wei W."/>
            <person name="Gao Y.C."/>
            <person name="Liu J.Z."/>
            <person name="Shao H.Z."/>
            <person name="Wang X."/>
            <person name="Wang C.C."/>
            <person name="Yang T.C."/>
            <person name="Huo Q.B."/>
            <person name="Li W."/>
            <person name="Chen H.Y."/>
            <person name="Chen S.E."/>
            <person name="Zhou L.G."/>
            <person name="Ni X.B."/>
            <person name="Tian J.H."/>
            <person name="Sheng Y."/>
            <person name="Liu T."/>
            <person name="Pan Y.S."/>
            <person name="Xia L.Y."/>
            <person name="Li J."/>
            <person name="Zhao F."/>
            <person name="Cao W.C."/>
        </authorList>
    </citation>
    <scope>NUCLEOTIDE SEQUENCE</scope>
    <source>
        <strain evidence="11">Rmic-2018</strain>
    </source>
</reference>
<dbReference type="PANTHER" id="PTHR11733">
    <property type="entry name" value="ZINC METALLOPROTEASE FAMILY M13 NEPRILYSIN-RELATED"/>
    <property type="match status" value="1"/>
</dbReference>
<protein>
    <recommendedName>
        <fullName evidence="13">M13 family peptidase</fullName>
    </recommendedName>
</protein>
<evidence type="ECO:0000256" key="3">
    <source>
        <dbReference type="ARBA" id="ARBA00022670"/>
    </source>
</evidence>
<name>A0A9J6E4J5_RHIMP</name>
<dbReference type="InterPro" id="IPR042089">
    <property type="entry name" value="Peptidase_M13_dom_2"/>
</dbReference>
<evidence type="ECO:0000259" key="10">
    <source>
        <dbReference type="Pfam" id="PF05649"/>
    </source>
</evidence>
<keyword evidence="12" id="KW-1185">Reference proteome</keyword>
<dbReference type="InterPro" id="IPR018497">
    <property type="entry name" value="Peptidase_M13_C"/>
</dbReference>
<dbReference type="PROSITE" id="PS51885">
    <property type="entry name" value="NEPRILYSIN"/>
    <property type="match status" value="1"/>
</dbReference>
<feature type="compositionally biased region" description="Basic and acidic residues" evidence="8">
    <location>
        <begin position="65"/>
        <end position="78"/>
    </location>
</feature>
<dbReference type="Pfam" id="PF01431">
    <property type="entry name" value="Peptidase_M13"/>
    <property type="match status" value="1"/>
</dbReference>
<keyword evidence="7" id="KW-0482">Metalloprotease</keyword>
<dbReference type="GO" id="GO:0016485">
    <property type="term" value="P:protein processing"/>
    <property type="evidence" value="ECO:0007669"/>
    <property type="project" value="TreeGrafter"/>
</dbReference>
<dbReference type="GO" id="GO:0004222">
    <property type="term" value="F:metalloendopeptidase activity"/>
    <property type="evidence" value="ECO:0007669"/>
    <property type="project" value="InterPro"/>
</dbReference>
<evidence type="ECO:0000313" key="12">
    <source>
        <dbReference type="Proteomes" id="UP000821866"/>
    </source>
</evidence>
<gene>
    <name evidence="11" type="ORF">HPB51_021839</name>
</gene>
<dbReference type="Gene3D" id="3.40.390.10">
    <property type="entry name" value="Collagenase (Catalytic Domain)"/>
    <property type="match status" value="2"/>
</dbReference>
<evidence type="ECO:0000256" key="2">
    <source>
        <dbReference type="ARBA" id="ARBA00007357"/>
    </source>
</evidence>
<dbReference type="GO" id="GO:0005886">
    <property type="term" value="C:plasma membrane"/>
    <property type="evidence" value="ECO:0007669"/>
    <property type="project" value="TreeGrafter"/>
</dbReference>
<dbReference type="Proteomes" id="UP000821866">
    <property type="component" value="Chromosome 4"/>
</dbReference>
<comment type="caution">
    <text evidence="11">The sequence shown here is derived from an EMBL/GenBank/DDBJ whole genome shotgun (WGS) entry which is preliminary data.</text>
</comment>
<feature type="domain" description="Peptidase M13 N-terminal" evidence="10">
    <location>
        <begin position="107"/>
        <end position="398"/>
    </location>
</feature>
<comment type="similarity">
    <text evidence="2">Belongs to the peptidase M13 family.</text>
</comment>
<organism evidence="11 12">
    <name type="scientific">Rhipicephalus microplus</name>
    <name type="common">Cattle tick</name>
    <name type="synonym">Boophilus microplus</name>
    <dbReference type="NCBI Taxonomy" id="6941"/>
    <lineage>
        <taxon>Eukaryota</taxon>
        <taxon>Metazoa</taxon>
        <taxon>Ecdysozoa</taxon>
        <taxon>Arthropoda</taxon>
        <taxon>Chelicerata</taxon>
        <taxon>Arachnida</taxon>
        <taxon>Acari</taxon>
        <taxon>Parasitiformes</taxon>
        <taxon>Ixodida</taxon>
        <taxon>Ixodoidea</taxon>
        <taxon>Ixodidae</taxon>
        <taxon>Rhipicephalinae</taxon>
        <taxon>Rhipicephalus</taxon>
        <taxon>Boophilus</taxon>
    </lineage>
</organism>